<comment type="catalytic activity">
    <reaction evidence="10">
        <text>L-threonyl-[protein] + ATP = O-phospho-L-threonyl-[protein] + ADP + H(+)</text>
        <dbReference type="Rhea" id="RHEA:46608"/>
        <dbReference type="Rhea" id="RHEA-COMP:11060"/>
        <dbReference type="Rhea" id="RHEA-COMP:11605"/>
        <dbReference type="ChEBI" id="CHEBI:15378"/>
        <dbReference type="ChEBI" id="CHEBI:30013"/>
        <dbReference type="ChEBI" id="CHEBI:30616"/>
        <dbReference type="ChEBI" id="CHEBI:61977"/>
        <dbReference type="ChEBI" id="CHEBI:456216"/>
        <dbReference type="EC" id="2.7.11.1"/>
    </reaction>
</comment>
<organism evidence="16 17">
    <name type="scientific">Elysia crispata</name>
    <name type="common">lettuce slug</name>
    <dbReference type="NCBI Taxonomy" id="231223"/>
    <lineage>
        <taxon>Eukaryota</taxon>
        <taxon>Metazoa</taxon>
        <taxon>Spiralia</taxon>
        <taxon>Lophotrochozoa</taxon>
        <taxon>Mollusca</taxon>
        <taxon>Gastropoda</taxon>
        <taxon>Heterobranchia</taxon>
        <taxon>Euthyneura</taxon>
        <taxon>Panpulmonata</taxon>
        <taxon>Sacoglossa</taxon>
        <taxon>Placobranchoidea</taxon>
        <taxon>Plakobranchidae</taxon>
        <taxon>Elysia</taxon>
    </lineage>
</organism>
<dbReference type="InterPro" id="IPR032675">
    <property type="entry name" value="LRR_dom_sf"/>
</dbReference>
<proteinExistence type="inferred from homology"/>
<dbReference type="Proteomes" id="UP001283361">
    <property type="component" value="Unassembled WGS sequence"/>
</dbReference>
<evidence type="ECO:0000256" key="11">
    <source>
        <dbReference type="ARBA" id="ARBA00048679"/>
    </source>
</evidence>
<dbReference type="InterPro" id="IPR001870">
    <property type="entry name" value="B30.2/SPRY"/>
</dbReference>
<dbReference type="InterPro" id="IPR043136">
    <property type="entry name" value="B30.2/SPRY_sf"/>
</dbReference>
<dbReference type="InterPro" id="IPR032171">
    <property type="entry name" value="COR-A"/>
</dbReference>
<dbReference type="InterPro" id="IPR035897">
    <property type="entry name" value="Toll_tir_struct_dom_sf"/>
</dbReference>
<dbReference type="PROSITE" id="PS50188">
    <property type="entry name" value="B302_SPRY"/>
    <property type="match status" value="2"/>
</dbReference>
<evidence type="ECO:0000256" key="6">
    <source>
        <dbReference type="ARBA" id="ARBA00022741"/>
    </source>
</evidence>
<dbReference type="Gene3D" id="3.40.50.10140">
    <property type="entry name" value="Toll/interleukin-1 receptor homology (TIR) domain"/>
    <property type="match status" value="1"/>
</dbReference>
<dbReference type="SUPFAM" id="SSF52200">
    <property type="entry name" value="Toll/Interleukin receptor TIR domain"/>
    <property type="match status" value="2"/>
</dbReference>
<feature type="compositionally biased region" description="Low complexity" evidence="12">
    <location>
        <begin position="3797"/>
        <end position="3810"/>
    </location>
</feature>
<feature type="compositionally biased region" description="Low complexity" evidence="12">
    <location>
        <begin position="3845"/>
        <end position="3855"/>
    </location>
</feature>
<dbReference type="Pfam" id="PF13855">
    <property type="entry name" value="LRR_8"/>
    <property type="match status" value="1"/>
</dbReference>
<evidence type="ECO:0000256" key="4">
    <source>
        <dbReference type="ARBA" id="ARBA00022679"/>
    </source>
</evidence>
<feature type="region of interest" description="Disordered" evidence="12">
    <location>
        <begin position="3875"/>
        <end position="3895"/>
    </location>
</feature>
<keyword evidence="4" id="KW-0808">Transferase</keyword>
<dbReference type="SMART" id="SM00175">
    <property type="entry name" value="RAB"/>
    <property type="match status" value="1"/>
</dbReference>
<feature type="compositionally biased region" description="Polar residues" evidence="12">
    <location>
        <begin position="3779"/>
        <end position="3796"/>
    </location>
</feature>
<dbReference type="Gene3D" id="3.30.70.1390">
    <property type="entry name" value="ROC domain from the Parkinson's disease-associated leucine-rich repeat kinase 2"/>
    <property type="match status" value="1"/>
</dbReference>
<evidence type="ECO:0000256" key="10">
    <source>
        <dbReference type="ARBA" id="ARBA00047899"/>
    </source>
</evidence>
<comment type="caution">
    <text evidence="16">The sequence shown here is derived from an EMBL/GenBank/DDBJ whole genome shotgun (WGS) entry which is preliminary data.</text>
</comment>
<dbReference type="InterPro" id="IPR013320">
    <property type="entry name" value="ConA-like_dom_sf"/>
</dbReference>
<dbReference type="PRINTS" id="PR00449">
    <property type="entry name" value="RASTRNSFRMNG"/>
</dbReference>
<evidence type="ECO:0000256" key="2">
    <source>
        <dbReference type="ARBA" id="ARBA00012513"/>
    </source>
</evidence>
<feature type="domain" description="B30.2/SPRY" evidence="14">
    <location>
        <begin position="693"/>
        <end position="905"/>
    </location>
</feature>
<dbReference type="Pfam" id="PF25497">
    <property type="entry name" value="COR-B"/>
    <property type="match status" value="1"/>
</dbReference>
<dbReference type="PROSITE" id="PS51450">
    <property type="entry name" value="LRR"/>
    <property type="match status" value="1"/>
</dbReference>
<evidence type="ECO:0000313" key="17">
    <source>
        <dbReference type="Proteomes" id="UP001283361"/>
    </source>
</evidence>
<dbReference type="Pfam" id="PF00622">
    <property type="entry name" value="SPRY"/>
    <property type="match status" value="2"/>
</dbReference>
<dbReference type="InterPro" id="IPR027417">
    <property type="entry name" value="P-loop_NTPase"/>
</dbReference>
<comment type="catalytic activity">
    <reaction evidence="11">
        <text>L-seryl-[protein] + ATP = O-phospho-L-seryl-[protein] + ADP + H(+)</text>
        <dbReference type="Rhea" id="RHEA:17989"/>
        <dbReference type="Rhea" id="RHEA-COMP:9863"/>
        <dbReference type="Rhea" id="RHEA-COMP:11604"/>
        <dbReference type="ChEBI" id="CHEBI:15378"/>
        <dbReference type="ChEBI" id="CHEBI:29999"/>
        <dbReference type="ChEBI" id="CHEBI:30616"/>
        <dbReference type="ChEBI" id="CHEBI:83421"/>
        <dbReference type="ChEBI" id="CHEBI:456216"/>
        <dbReference type="EC" id="2.7.11.1"/>
    </reaction>
</comment>
<dbReference type="InterPro" id="IPR003877">
    <property type="entry name" value="SPRY_dom"/>
</dbReference>
<protein>
    <recommendedName>
        <fullName evidence="2">non-specific serine/threonine protein kinase</fullName>
        <ecNumber evidence="2">2.7.11.1</ecNumber>
    </recommendedName>
</protein>
<dbReference type="SUPFAM" id="SSF52540">
    <property type="entry name" value="P-loop containing nucleoside triphosphate hydrolases"/>
    <property type="match status" value="1"/>
</dbReference>
<dbReference type="PROSITE" id="PS51424">
    <property type="entry name" value="ROC"/>
    <property type="match status" value="1"/>
</dbReference>
<feature type="region of interest" description="Disordered" evidence="12">
    <location>
        <begin position="1968"/>
        <end position="1997"/>
    </location>
</feature>
<dbReference type="EC" id="2.7.11.1" evidence="2"/>
<keyword evidence="8" id="KW-0067">ATP-binding</keyword>
<dbReference type="Gene3D" id="1.10.10.10">
    <property type="entry name" value="Winged helix-like DNA-binding domain superfamily/Winged helix DNA-binding domain"/>
    <property type="match status" value="1"/>
</dbReference>
<dbReference type="GO" id="GO:0005524">
    <property type="term" value="F:ATP binding"/>
    <property type="evidence" value="ECO:0007669"/>
    <property type="project" value="UniProtKB-KW"/>
</dbReference>
<dbReference type="SUPFAM" id="SSF49354">
    <property type="entry name" value="PapD-like"/>
    <property type="match status" value="1"/>
</dbReference>
<dbReference type="SUPFAM" id="SSF52058">
    <property type="entry name" value="L domain-like"/>
    <property type="match status" value="1"/>
</dbReference>
<dbReference type="SMART" id="SM00449">
    <property type="entry name" value="SPRY"/>
    <property type="match status" value="2"/>
</dbReference>
<dbReference type="InterPro" id="IPR036388">
    <property type="entry name" value="WH-like_DNA-bd_sf"/>
</dbReference>
<dbReference type="Pfam" id="PF08477">
    <property type="entry name" value="Roc"/>
    <property type="match status" value="1"/>
</dbReference>
<evidence type="ECO:0000256" key="1">
    <source>
        <dbReference type="ARBA" id="ARBA00009634"/>
    </source>
</evidence>
<dbReference type="Gene3D" id="2.60.120.920">
    <property type="match status" value="3"/>
</dbReference>
<dbReference type="InterPro" id="IPR001611">
    <property type="entry name" value="Leu-rich_rpt"/>
</dbReference>
<accession>A0AAE0ZWZ1</accession>
<dbReference type="InterPro" id="IPR008962">
    <property type="entry name" value="PapD-like_sf"/>
</dbReference>
<feature type="compositionally biased region" description="Polar residues" evidence="12">
    <location>
        <begin position="36"/>
        <end position="58"/>
    </location>
</feature>
<dbReference type="PROSITE" id="PS50104">
    <property type="entry name" value="TIR"/>
    <property type="match status" value="1"/>
</dbReference>
<name>A0AAE0ZWZ1_9GAST</name>
<dbReference type="PANTHER" id="PTHR47508:SF1">
    <property type="entry name" value="NON-SPECIFIC SERINE_THREONINE PROTEIN KINASE"/>
    <property type="match status" value="1"/>
</dbReference>
<feature type="region of interest" description="Disordered" evidence="12">
    <location>
        <begin position="3778"/>
        <end position="3855"/>
    </location>
</feature>
<evidence type="ECO:0000256" key="7">
    <source>
        <dbReference type="ARBA" id="ARBA00022777"/>
    </source>
</evidence>
<dbReference type="InterPro" id="IPR020859">
    <property type="entry name" value="ROC"/>
</dbReference>
<evidence type="ECO:0000256" key="12">
    <source>
        <dbReference type="SAM" id="MobiDB-lite"/>
    </source>
</evidence>
<feature type="region of interest" description="Disordered" evidence="12">
    <location>
        <begin position="1"/>
        <end position="60"/>
    </location>
</feature>
<evidence type="ECO:0000259" key="13">
    <source>
        <dbReference type="PROSITE" id="PS50104"/>
    </source>
</evidence>
<keyword evidence="7" id="KW-0418">Kinase</keyword>
<keyword evidence="17" id="KW-1185">Reference proteome</keyword>
<keyword evidence="5" id="KW-0677">Repeat</keyword>
<evidence type="ECO:0000256" key="8">
    <source>
        <dbReference type="ARBA" id="ARBA00022840"/>
    </source>
</evidence>
<evidence type="ECO:0000256" key="9">
    <source>
        <dbReference type="ARBA" id="ARBA00023134"/>
    </source>
</evidence>
<dbReference type="GO" id="GO:0007165">
    <property type="term" value="P:signal transduction"/>
    <property type="evidence" value="ECO:0007669"/>
    <property type="project" value="InterPro"/>
</dbReference>
<sequence length="3895" mass="436171">MASRKVKSLPAKKILLREDPNDTQSAPAQFPGSPDIIQQPTDETNKLLQPGQTSSEDATGTCEIGGLRRLSVKPVQKKAKEVQVVNPSTLTAHSEEVFSLGYIPVDNFSRNLKNALTLAKQKKVELTSIDFGKQGYITDALIKTMVQVLGKKGLANVARISLEGCSIITDMGLHWLVEGLAENKNKNIMVNINGCTKVGDGGLAALVNCPSVGSIEAMATMVTHLSGAANTKGCPLLANNTEKKMETQKESHVLIVPLATKQSLGACLESGKSELRQPFHHMPVVPMEDWKINITEVERSHVLFSPSTSPNPVHAIITFDASSDLQSLKEEVGNTIAHVISKELVNPKVSLKGKKLIVGSHGFMDTYLWNKCDLTSDGVLRNTSDTPGVIGAVVSKQPLSRSNPYFEVQCLVSGSETGLILGVMHDILLTDRFPLDSKERSGGAVDGQEMVDGAVYGFGVKGTWQSEYVPGEDAKYYFTKDGEELKDKKTPEDPHIGMYPIVSVMGKNFGAIKFLNMACPPGPLLKQWEDKDQWWTPLFHYNLLYDDSGIVSYMYNYKSSGSIGLMTFQQAITRFQNTFTIKILKKTEKAIITMGLGPEDYPLNRQPGWDKGSIAFHGDNGKFYIENGSGSFEGSGSPTVWNTGDEITAVVKDFGEAETIQPEDTVVVDFYHNQKLIQTVTHKLAGGKRGVRYVFMLSINGRDTSVKVQNFRPAFFPPPPRMDMLTMGRVNFMNIYDDGRLAHRRFDKRELFSTFISKTPFNRKLNYFEVRVKHLGGNMHAAIGFAPPDYPVNNMVGWLAGSVGYHADNGYIYDNEPHGTAVASEENATYRTGDVVGCGFEPQGVTYREDGTIESQQTLRFYFTKNGKKVHVVEHLLLVTHVFPTVNLHFEPDELILENFYSGAESGEMGVILGETKHPQPTTEIEETFIEGCQVTLVGMGTEQEMAGKVQLLRGMMENSELQFQMLRQIEDHITLMESDLSLMDLQGQQLYGLLSWQKECLNRFQDNMKSRVKVMALDVSSSKGKEELINRIVQVCESDLAAHPHLYNLQNSITEGLDKVIAQVKTEKMIASRSLKISEFHKNTRMYEQAVRFLQAKGKIIWVPMKRTVIALDIEFAKTLIKMSSSLPSTLSGNMAPCIGTKTKVWNSIAEIFPDVAMLDNEKWELLGHVLLVIGVMEIPRVRVTMEDPQFYYCTPSSLGPLPVQLSDFRSNDKDVVIVWREYLFLYSCATHILSMVVSRCLLVSHPVAISKDWAVFQSGAAQTLIYIHKDCSLRLETRCYMPSHQTQRIDFDTQFHVEEYSFNIFCIFSDMIDLIITRLRLKVTYTQSIPRNMVNTSIGCIHNWGLSDDEFRQTVCTLCNQCCNKGRKCPYNRISSSYKHRCGCNTMITGCRDCGICQGCAELLWTIRSYLRPNLEVASYGHMQSNGMVPLDATTYDELEFTNLGLQQVPVCLTANTFASESKGVITKMFPSHATEFPNLKSLEEHMQNLQPAKHESDKLLRFSQGDTVTVKLDPIKRDSKMVVVVEDETPLEVTPVYFTCICRESTVWHDTGIVTYTTLSTAIPVGQFISALPLTRECPSFSIEIINKGEYGYIAIGVCPKRYPPNRQPGWNSGSIGYHADDGGIFVAAGWPATKKEKCTTGDIMECRLDFDNQTVVFSKNGNEVYVSRRQRSLANFYAAVGFHSSGEAVRLLEKEPWRMPEDQEPTLPSAFDAYKYGNMHISPGRTLALKKVGTVLKSWLMIHNPSKAKVGYKIIPTDIVKDTLGFLEPSGVKAFALSLSPGAVGESVYIHWFLLESTRDYTNEDLNDVYNHTTSESLLSHRLKVKVTDVQSTDSRPLKPSSEDPDPTDCYLAEVFKNGILVASYWLKSGSYVCALPQKCDVLVRYPKFPTLDQPNGFQKGMRVILDLTKTQKELYAEAIIEEVTVDGSLRLEYSLSGETINACMEAKITSPEISIKEIEYEETERAAPGEHQDKDGTDQTNNAAQGDKAPDAEKKVEKVAVLNLLSYQSRGHISVTKRAYMYPPFHLLTEASRAAIASIDESWKANTLSSVAQCKNVPTRLTVQEFQISELVASNLDWLNGSGRGSKKSSDMAFVFMPSDLNMKHLCYPRVGSDMFTYVDVHKLCFYWLDVGQQLKSLVDDDELTLDLPLHFVDQAPAKFSGPGLTPEDMYACSFNGWVYSTLTSKKLCLPSFENIFAEEIGQLKRPEVEHMMSNLLHVYAAQCHIFAEQYGGLQFQATPDDRTNVVINSTDMDSQMYLHSYCGAHNWSLGLDAGLRRQTSFRKEVFSPYEDTIYVFDQELPNIPTLPLDFFQFFKNLQYVNLQGFLKLKEIPNGVSNCGRLKMLSIKNSGLESLPADLFLAPHLCRLHCSGLPVKSLPTSISERCQVTELVLSWMLLSSVPKELGQLVQLKYLDLSGNPLVTLPMELKDLTKLKTLLLSGIPWLVTEGHVNGVSTDEYMEFMKANPSLTHIIGEEKLMSMFHECDHNKNQRLDGSEATALNMHIFWQVPRLGSSCISDTEYGGIPPVVFLMSSLEILHLNFQALTAVPVHMCRLQNLRELSVSNNPLLESVPGALGHLPNLRSIRLNSNPSLRTPPHEVVSRGFASIKAYLKRLAGGFTECRRTKLMLVGLGGAGKTSLLRALMSNEKKTAGTKGEDITNGIDILPWTIKSEDGTEVTYSTWDFAGQTLYYNTHQFFLSKRAVYLLLWSTRQGFEHAGLEFWLSSIASHAPKTPIFVIGTHCDQVPKADIPMSDLQERFKQIAGFHFVSSIEGKGIKDLERDLLRVTLEQKNMGEKVPQVWLNMEKKILAARLKNSILPWTTIQEFGMEVGIYDEKDIREAVQFLHELGTVQYFDNEFLRKQVVINPQWIVDVMSCVVSVKNSPIQDHKGRFLHKYIPEIWASYPKELHEWLLRLTEEFDLTFPLPEDKVNIVPCLLPQEVPKELSWPAPDLSKNIKETKLIYKFTYLPAGLFNRAQVRLFQLSDGRLIWKRGSLLKKNKHKALISQTTDFELQVKVQGPRPENVIFLIHEIFESLIKESFHGVVYEFLVPCPDCVLKEGTLDPSMFEGSLVTRARELKAPFLQCRKYFHTISMAQLYQVMPSDGTSDFDAHLQNSLIVMQQLTSDLSTDVAIIYSSLDMADDRDSHKVNPEQIKRDLEASGLTCWFTGDMDGTPMEEIMLALKNCKVVVALVSDNFESDSLSQDLLLYTMDTLNKDFVIVVFGDSMEWQNKHLGMRIGKHEEMVMVKNKSRYNQERINGMISVVNTKLENNQPQVKSPPSVFISYCWANSRIAQSLGTRGKPEALGWGDPREIKQELENRGISCWLDNDQPSAGKGLYKNIVEGIRNSKVLVACISDEYAVSDNCMMELRFGILTMNLPTVVVIVGTGNEWKQSEVGILIQRSKASKVYFQKENSESYDILEAFVRERLPENTDKLIQKEAARAAFKSVQQKEKSKEKKKVSDNSAIQEEYELMQRKFMRHIISYVSTLDEQPTPRLLVVDFEGSSPSGKMATPAVNSLRTSQLASEVTDNSLSKSSKVRRTMRPKTANRSMKIMSVVLEDKDTDWDTEQFCLKVLCENEKGWHVCKTTFPLRMNDDMKNIIKGCSVYLARMYAILRQSSVPLNCFENPLGQSFVSWVEQNAMDHANFVSSYMALRAKLVDDDDAQPFLSQLQRYLLPTGKIFWLCEEHASGPRTTRLPTEGTARSEVGLVLFEEDVKLREAIVRTLKYSQRKSAPCPTSSIKLPPMEINQTPAADTEDSAVLLQAMLPTLEPTTNLPSNSTKQQNTEITGSNSKTTTSNSANLKEQPPVQNKVSSSPPATPKPNSKPLSAKTTDVGSSSRKQSSVSMKAAGTVAATSVAGVRQAAAAANSKNNGDVNGKGSKTCILQ</sequence>
<dbReference type="InterPro" id="IPR057263">
    <property type="entry name" value="COR-B"/>
</dbReference>
<feature type="domain" description="TIR" evidence="13">
    <location>
        <begin position="3284"/>
        <end position="3436"/>
    </location>
</feature>
<keyword evidence="6" id="KW-0547">Nucleotide-binding</keyword>
<feature type="domain" description="B30.2/SPRY" evidence="14">
    <location>
        <begin position="1493"/>
        <end position="1702"/>
    </location>
</feature>
<feature type="compositionally biased region" description="Basic and acidic residues" evidence="12">
    <location>
        <begin position="1968"/>
        <end position="1982"/>
    </location>
</feature>
<dbReference type="Pfam" id="PF16095">
    <property type="entry name" value="COR-A"/>
    <property type="match status" value="1"/>
</dbReference>
<keyword evidence="9" id="KW-0342">GTP-binding</keyword>
<feature type="domain" description="Roc" evidence="15">
    <location>
        <begin position="2623"/>
        <end position="2796"/>
    </location>
</feature>
<evidence type="ECO:0000256" key="3">
    <source>
        <dbReference type="ARBA" id="ARBA00022527"/>
    </source>
</evidence>
<dbReference type="InterPro" id="IPR000157">
    <property type="entry name" value="TIR_dom"/>
</dbReference>
<feature type="compositionally biased region" description="Polar residues" evidence="12">
    <location>
        <begin position="3816"/>
        <end position="3844"/>
    </location>
</feature>
<reference evidence="16" key="1">
    <citation type="journal article" date="2023" name="G3 (Bethesda)">
        <title>A reference genome for the long-term kleptoplast-retaining sea slug Elysia crispata morphotype clarki.</title>
        <authorList>
            <person name="Eastman K.E."/>
            <person name="Pendleton A.L."/>
            <person name="Shaikh M.A."/>
            <person name="Suttiyut T."/>
            <person name="Ogas R."/>
            <person name="Tomko P."/>
            <person name="Gavelis G."/>
            <person name="Widhalm J.R."/>
            <person name="Wisecaver J.H."/>
        </authorList>
    </citation>
    <scope>NUCLEOTIDE SEQUENCE</scope>
    <source>
        <strain evidence="16">ECLA1</strain>
    </source>
</reference>
<dbReference type="CDD" id="cd12885">
    <property type="entry name" value="SPRY_RanBP_like"/>
    <property type="match status" value="1"/>
</dbReference>
<dbReference type="Gene3D" id="3.40.50.300">
    <property type="entry name" value="P-loop containing nucleotide triphosphate hydrolases"/>
    <property type="match status" value="1"/>
</dbReference>
<dbReference type="Gene3D" id="3.80.10.10">
    <property type="entry name" value="Ribonuclease Inhibitor"/>
    <property type="match status" value="3"/>
</dbReference>
<dbReference type="EMBL" id="JAWDGP010003139">
    <property type="protein sequence ID" value="KAK3777049.1"/>
    <property type="molecule type" value="Genomic_DNA"/>
</dbReference>
<keyword evidence="3" id="KW-0723">Serine/threonine-protein kinase</keyword>
<evidence type="ECO:0000313" key="16">
    <source>
        <dbReference type="EMBL" id="KAK3777049.1"/>
    </source>
</evidence>
<dbReference type="Gene3D" id="3.30.310.200">
    <property type="match status" value="1"/>
</dbReference>
<dbReference type="PANTHER" id="PTHR47508">
    <property type="entry name" value="SAM DOMAIN-CONTAINING PROTEIN-RELATED"/>
    <property type="match status" value="1"/>
</dbReference>
<evidence type="ECO:0000259" key="15">
    <source>
        <dbReference type="PROSITE" id="PS51424"/>
    </source>
</evidence>
<dbReference type="SUPFAM" id="SSF49899">
    <property type="entry name" value="Concanavalin A-like lectins/glucanases"/>
    <property type="match status" value="2"/>
</dbReference>
<evidence type="ECO:0000256" key="5">
    <source>
        <dbReference type="ARBA" id="ARBA00022737"/>
    </source>
</evidence>
<dbReference type="InterPro" id="IPR044736">
    <property type="entry name" value="Gid1/RanBPM/SPLA_SPRY"/>
</dbReference>
<dbReference type="GO" id="GO:0004674">
    <property type="term" value="F:protein serine/threonine kinase activity"/>
    <property type="evidence" value="ECO:0007669"/>
    <property type="project" value="UniProtKB-KW"/>
</dbReference>
<comment type="similarity">
    <text evidence="1">Belongs to the Toll-like receptor family.</text>
</comment>
<dbReference type="Pfam" id="PF13676">
    <property type="entry name" value="TIR_2"/>
    <property type="match status" value="1"/>
</dbReference>
<evidence type="ECO:0000259" key="14">
    <source>
        <dbReference type="PROSITE" id="PS50188"/>
    </source>
</evidence>
<gene>
    <name evidence="16" type="ORF">RRG08_008898</name>
</gene>